<feature type="region of interest" description="Disordered" evidence="1">
    <location>
        <begin position="244"/>
        <end position="288"/>
    </location>
</feature>
<dbReference type="Proteomes" id="UP000009170">
    <property type="component" value="Unassembled WGS sequence"/>
</dbReference>
<sequence length="409" mass="45311">MPSSALERLAFGGADDIDWGDVDEVGAHLGTRTSELSHESAAVATRRDAARQRRSASTSASNGLPYDESDVLVLIRSLRRWTIETGTASEDSGQAKTDAEWLRSLTTGTTLCRVAERISGRAIAGVFMRPKTTGTMEANVRRGIERLREMRGMSSRFLIREQWTAEDVLGALEDARALVDGLPPRPKKGWVSTRPYAPDVVGYEAPSFERRERDTCENIEEQAPRRKPWDERAYTLSARLKTTKTVGADTESSQLKSSKARRRHAFASRQTNDAPPPSPQEVEATASADPAEALELAQWFARVDSWPEEIPHESVAVERILARMKLGVILCDVVERFTRRRLAGVNRDPVPDGGAAQNNIRLALRALREDPNLARASPALLESERDIAHGDCLACFEIARALKRRFASQ</sequence>
<keyword evidence="3" id="KW-1185">Reference proteome</keyword>
<evidence type="ECO:0000256" key="1">
    <source>
        <dbReference type="SAM" id="MobiDB-lite"/>
    </source>
</evidence>
<dbReference type="RefSeq" id="XP_003082951.2">
    <property type="nucleotide sequence ID" value="XM_003082903.2"/>
</dbReference>
<name>A0A098E621_OSTTA</name>
<dbReference type="EMBL" id="CAID01000014">
    <property type="protein sequence ID" value="CEG02058.1"/>
    <property type="molecule type" value="Genomic_DNA"/>
</dbReference>
<dbReference type="InParanoid" id="A0A098E621"/>
<reference evidence="2 3" key="2">
    <citation type="journal article" date="2014" name="BMC Genomics">
        <title>An improved genome of the model marine alga Ostreococcus tauri unfolds by assessing Illumina de novo assemblies.</title>
        <authorList>
            <person name="Blanc-Mathieu R."/>
            <person name="Verhelst B."/>
            <person name="Derelle E."/>
            <person name="Rombauts S."/>
            <person name="Bouget F.Y."/>
            <person name="Carre I."/>
            <person name="Chateau A."/>
            <person name="Eyre-Walker A."/>
            <person name="Grimsley N."/>
            <person name="Moreau H."/>
            <person name="Piegu B."/>
            <person name="Rivals E."/>
            <person name="Schackwitz W."/>
            <person name="Van de Peer Y."/>
            <person name="Piganeau G."/>
        </authorList>
    </citation>
    <scope>NUCLEOTIDE SEQUENCE [LARGE SCALE GENOMIC DNA]</scope>
    <source>
        <strain evidence="3">OTTH 0595 / CCAP 157/2 / RCC745</strain>
    </source>
</reference>
<protein>
    <submittedName>
        <fullName evidence="2">Unnamed product</fullName>
    </submittedName>
</protein>
<dbReference type="GeneID" id="9837872"/>
<organism evidence="2 3">
    <name type="scientific">Ostreococcus tauri</name>
    <name type="common">Marine green alga</name>
    <dbReference type="NCBI Taxonomy" id="70448"/>
    <lineage>
        <taxon>Eukaryota</taxon>
        <taxon>Viridiplantae</taxon>
        <taxon>Chlorophyta</taxon>
        <taxon>Mamiellophyceae</taxon>
        <taxon>Mamiellales</taxon>
        <taxon>Bathycoccaceae</taxon>
        <taxon>Ostreococcus</taxon>
    </lineage>
</organism>
<dbReference type="KEGG" id="ota:OT_ostta14g01365"/>
<comment type="caution">
    <text evidence="2">The sequence shown here is derived from an EMBL/GenBank/DDBJ whole genome shotgun (WGS) entry which is preliminary data.</text>
</comment>
<feature type="region of interest" description="Disordered" evidence="1">
    <location>
        <begin position="34"/>
        <end position="63"/>
    </location>
</feature>
<accession>A0A098E621</accession>
<feature type="region of interest" description="Disordered" evidence="1">
    <location>
        <begin position="210"/>
        <end position="232"/>
    </location>
</feature>
<dbReference type="AlphaFoldDB" id="A0A098E621"/>
<evidence type="ECO:0000313" key="2">
    <source>
        <dbReference type="EMBL" id="CEG02058.1"/>
    </source>
</evidence>
<proteinExistence type="predicted"/>
<gene>
    <name evidence="2" type="ORF">OT_ostta14g01365</name>
</gene>
<evidence type="ECO:0000313" key="3">
    <source>
        <dbReference type="Proteomes" id="UP000009170"/>
    </source>
</evidence>
<reference evidence="3" key="1">
    <citation type="journal article" date="2006" name="Proc. Natl. Acad. Sci. U.S.A.">
        <title>Genome analysis of the smallest free-living eukaryote Ostreococcus tauri unveils many unique features.</title>
        <authorList>
            <person name="Derelle E."/>
            <person name="Ferraz C."/>
            <person name="Rombauts S."/>
            <person name="Rouze P."/>
            <person name="Worden A.Z."/>
            <person name="Robbens S."/>
            <person name="Partensky F."/>
            <person name="Degroeve S."/>
            <person name="Echeynie S."/>
            <person name="Cooke R."/>
            <person name="Saeys Y."/>
            <person name="Wuyts J."/>
            <person name="Jabbari K."/>
            <person name="Bowler C."/>
            <person name="Panaud O."/>
            <person name="Piegu B."/>
            <person name="Ball S.G."/>
            <person name="Ral J.-P."/>
            <person name="Bouget F.-Y."/>
            <person name="Piganeau G."/>
            <person name="De Baets B."/>
            <person name="Picard A."/>
            <person name="Delseny M."/>
            <person name="Demaille J."/>
            <person name="Van de Peer Y."/>
            <person name="Moreau H."/>
        </authorList>
    </citation>
    <scope>NUCLEOTIDE SEQUENCE [LARGE SCALE GENOMIC DNA]</scope>
    <source>
        <strain evidence="3">OTTH 0595 / CCAP 157/2 / RCC745</strain>
    </source>
</reference>